<dbReference type="Proteomes" id="UP000043764">
    <property type="component" value="Unassembled WGS sequence"/>
</dbReference>
<dbReference type="GO" id="GO:0005737">
    <property type="term" value="C:cytoplasm"/>
    <property type="evidence" value="ECO:0007669"/>
    <property type="project" value="TreeGrafter"/>
</dbReference>
<dbReference type="InterPro" id="IPR020568">
    <property type="entry name" value="Ribosomal_Su5_D2-typ_SF"/>
</dbReference>
<gene>
    <name evidence="3" type="ORF">NIT7321_02636</name>
</gene>
<evidence type="ECO:0000259" key="2">
    <source>
        <dbReference type="Pfam" id="PF01205"/>
    </source>
</evidence>
<name>A0A0H5D3U3_9RHOB</name>
<dbReference type="InterPro" id="IPR001498">
    <property type="entry name" value="Impact_N"/>
</dbReference>
<dbReference type="PANTHER" id="PTHR16301">
    <property type="entry name" value="IMPACT-RELATED"/>
    <property type="match status" value="1"/>
</dbReference>
<evidence type="ECO:0000313" key="3">
    <source>
        <dbReference type="EMBL" id="CRL11766.1"/>
    </source>
</evidence>
<dbReference type="SUPFAM" id="SSF54211">
    <property type="entry name" value="Ribosomal protein S5 domain 2-like"/>
    <property type="match status" value="1"/>
</dbReference>
<dbReference type="STRING" id="481446.NIT7645_03765"/>
<dbReference type="InterPro" id="IPR020569">
    <property type="entry name" value="UPF0029_Impact_CS"/>
</dbReference>
<protein>
    <recommendedName>
        <fullName evidence="2">Impact N-terminal domain-containing protein</fullName>
    </recommendedName>
</protein>
<dbReference type="EMBL" id="CVRL01000035">
    <property type="protein sequence ID" value="CRL11766.1"/>
    <property type="molecule type" value="Genomic_DNA"/>
</dbReference>
<dbReference type="GO" id="GO:0140469">
    <property type="term" value="P:GCN2-mediated signaling"/>
    <property type="evidence" value="ECO:0007669"/>
    <property type="project" value="TreeGrafter"/>
</dbReference>
<feature type="domain" description="Impact N-terminal" evidence="2">
    <location>
        <begin position="22"/>
        <end position="122"/>
    </location>
</feature>
<proteinExistence type="inferred from homology"/>
<evidence type="ECO:0000256" key="1">
    <source>
        <dbReference type="ARBA" id="ARBA00007665"/>
    </source>
</evidence>
<dbReference type="Pfam" id="PF01205">
    <property type="entry name" value="Impact_N"/>
    <property type="match status" value="1"/>
</dbReference>
<dbReference type="PROSITE" id="PS00910">
    <property type="entry name" value="UPF0029"/>
    <property type="match status" value="1"/>
</dbReference>
<dbReference type="PANTHER" id="PTHR16301:SF25">
    <property type="entry name" value="PROTEIN IMPACT"/>
    <property type="match status" value="1"/>
</dbReference>
<reference evidence="4" key="1">
    <citation type="submission" date="2015-05" db="EMBL/GenBank/DDBJ databases">
        <authorList>
            <person name="Rodrigo-Torres Lidia"/>
            <person name="Arahal R.David."/>
        </authorList>
    </citation>
    <scope>NUCLEOTIDE SEQUENCE [LARGE SCALE GENOMIC DNA]</scope>
    <source>
        <strain evidence="4">CECT 7321</strain>
    </source>
</reference>
<dbReference type="InterPro" id="IPR036956">
    <property type="entry name" value="Impact_N_sf"/>
</dbReference>
<sequence length="128" mass="14036">MTRTPDEAVASLRQMGVILTDRGSRYAVSGAQVTSREEVDAVLAALKTDRAYAKATHNTWAAQLPTGGLKADDGESGAGMVILRMMERDGLKDHVIIVTRWYGGKKLGGDRFRRVQDAVRAYVDEIKK</sequence>
<dbReference type="Gene3D" id="3.30.230.30">
    <property type="entry name" value="Impact, N-terminal domain"/>
    <property type="match status" value="1"/>
</dbReference>
<accession>A0A0H5D3U3</accession>
<keyword evidence="4" id="KW-1185">Reference proteome</keyword>
<organism evidence="3 4">
    <name type="scientific">Phaeobacter italicus</name>
    <dbReference type="NCBI Taxonomy" id="481446"/>
    <lineage>
        <taxon>Bacteria</taxon>
        <taxon>Pseudomonadati</taxon>
        <taxon>Pseudomonadota</taxon>
        <taxon>Alphaproteobacteria</taxon>
        <taxon>Rhodobacterales</taxon>
        <taxon>Roseobacteraceae</taxon>
        <taxon>Phaeobacter</taxon>
    </lineage>
</organism>
<dbReference type="AlphaFoldDB" id="A0A0H5D3U3"/>
<dbReference type="InterPro" id="IPR023582">
    <property type="entry name" value="Impact"/>
</dbReference>
<comment type="similarity">
    <text evidence="1">Belongs to the IMPACT family.</text>
</comment>
<dbReference type="GO" id="GO:0006446">
    <property type="term" value="P:regulation of translational initiation"/>
    <property type="evidence" value="ECO:0007669"/>
    <property type="project" value="TreeGrafter"/>
</dbReference>
<evidence type="ECO:0000313" key="4">
    <source>
        <dbReference type="Proteomes" id="UP000043764"/>
    </source>
</evidence>